<feature type="compositionally biased region" description="Polar residues" evidence="1">
    <location>
        <begin position="482"/>
        <end position="492"/>
    </location>
</feature>
<gene>
    <name evidence="2" type="ORF">DV451_003849</name>
</gene>
<feature type="compositionally biased region" description="Basic and acidic residues" evidence="1">
    <location>
        <begin position="449"/>
        <end position="470"/>
    </location>
</feature>
<reference evidence="2" key="2">
    <citation type="submission" date="2020-01" db="EMBL/GenBank/DDBJ databases">
        <authorList>
            <person name="Perkins V."/>
            <person name="Lessard M.-H."/>
            <person name="Dugat-Bony E."/>
            <person name="Frenette M."/>
            <person name="Labrie S."/>
        </authorList>
    </citation>
    <scope>NUCLEOTIDE SEQUENCE</scope>
    <source>
        <strain evidence="2">LMA-70</strain>
    </source>
</reference>
<feature type="compositionally biased region" description="Acidic residues" evidence="1">
    <location>
        <begin position="582"/>
        <end position="597"/>
    </location>
</feature>
<comment type="caution">
    <text evidence="2">The sequence shown here is derived from an EMBL/GenBank/DDBJ whole genome shotgun (WGS) entry which is preliminary data.</text>
</comment>
<feature type="region of interest" description="Disordered" evidence="1">
    <location>
        <begin position="265"/>
        <end position="290"/>
    </location>
</feature>
<feature type="compositionally biased region" description="Polar residues" evidence="1">
    <location>
        <begin position="21"/>
        <end position="84"/>
    </location>
</feature>
<dbReference type="AlphaFoldDB" id="A0A9P5KQT0"/>
<name>A0A9P5KQT0_GEOCN</name>
<proteinExistence type="predicted"/>
<feature type="compositionally biased region" description="Acidic residues" evidence="1">
    <location>
        <begin position="529"/>
        <end position="548"/>
    </location>
</feature>
<feature type="compositionally biased region" description="Acidic residues" evidence="1">
    <location>
        <begin position="493"/>
        <end position="506"/>
    </location>
</feature>
<accession>A0A9P5KQT0</accession>
<dbReference type="Proteomes" id="UP000750522">
    <property type="component" value="Unassembled WGS sequence"/>
</dbReference>
<sequence length="655" mass="73427">MATPTQLRSFWNEFENKPDNETSASSPTRSPIRSNRSSLQSNAFVQMDLNSSNRFNSPYSSPMSPQRHQSKSSQRESIGSSTKGSPVRPFNKENHSIPINTNESPSDFSKAMPTGDYDRFPLFMSTTSEPPAAPEHMVSDSFSADTDEYQNLNKNSRESDNFTKYLGGSKNSRLSDATIIHHPIDWSTTSHTQSGYDDYNDSYPPADAYNQNSHYYDDGHLPVTKEEDTSQIDTPVPEDYNSTTPTIENPEGFSNSVNTPVANSATRTPVATATPTFPQIPSQSSNDYSHIKIKPEPSEEQPWTPPVNAPYTNSPVRNPINEMYANHVLPSTPKIKTEPVDDSYNAYANIKIKQEPVDDIYNTPRQHSSNYNYQNTPVIKTEPGLETPIFRVLGSGNNTPAFPHQPHFDSPEKEPVSGIKLIDKLQPSISEEPAEENQTFVRGEAAESQEVHNKEHELTQEPKTISEAEKLQQAYSGDVLQAQFQEPRQSVSEVEDTNPESALDSEEPQKAQLSLESEAPISDSYSQHEEEEEEEEDEEEDEEQEQPEDALPVLPPTIFAPGTKLRARPSLTFRDLNHDHPDEQDEEESEDEGDDDFQSPIEEEHTISAQPVELPKLELDLFDLNLGGNSIMSDINKEFDKALDAKKVIYETPSL</sequence>
<evidence type="ECO:0000256" key="1">
    <source>
        <dbReference type="SAM" id="MobiDB-lite"/>
    </source>
</evidence>
<reference evidence="2" key="1">
    <citation type="journal article" date="2020" name="Front. Microbiol.">
        <title>Phenotypic and Genetic Characterization of the Cheese Ripening Yeast Geotrichum candidum.</title>
        <authorList>
            <person name="Perkins V."/>
            <person name="Vignola S."/>
            <person name="Lessard M.H."/>
            <person name="Plante P.L."/>
            <person name="Corbeil J."/>
            <person name="Dugat-Bony E."/>
            <person name="Frenette M."/>
            <person name="Labrie S."/>
        </authorList>
    </citation>
    <scope>NUCLEOTIDE SEQUENCE</scope>
    <source>
        <strain evidence="2">LMA-70</strain>
    </source>
</reference>
<feature type="compositionally biased region" description="Low complexity" evidence="1">
    <location>
        <begin position="265"/>
        <end position="277"/>
    </location>
</feature>
<organism evidence="2 3">
    <name type="scientific">Geotrichum candidum</name>
    <name type="common">Oospora lactis</name>
    <name type="synonym">Dipodascus geotrichum</name>
    <dbReference type="NCBI Taxonomy" id="1173061"/>
    <lineage>
        <taxon>Eukaryota</taxon>
        <taxon>Fungi</taxon>
        <taxon>Dikarya</taxon>
        <taxon>Ascomycota</taxon>
        <taxon>Saccharomycotina</taxon>
        <taxon>Dipodascomycetes</taxon>
        <taxon>Dipodascales</taxon>
        <taxon>Dipodascaceae</taxon>
        <taxon>Geotrichum</taxon>
    </lineage>
</organism>
<dbReference type="EMBL" id="QQZK01000093">
    <property type="protein sequence ID" value="KAF5097394.1"/>
    <property type="molecule type" value="Genomic_DNA"/>
</dbReference>
<evidence type="ECO:0000313" key="2">
    <source>
        <dbReference type="EMBL" id="KAF5097394.1"/>
    </source>
</evidence>
<feature type="region of interest" description="Disordered" evidence="1">
    <location>
        <begin position="427"/>
        <end position="611"/>
    </location>
</feature>
<feature type="compositionally biased region" description="Polar residues" evidence="1">
    <location>
        <begin position="279"/>
        <end position="288"/>
    </location>
</feature>
<feature type="region of interest" description="Disordered" evidence="1">
    <location>
        <begin position="1"/>
        <end position="139"/>
    </location>
</feature>
<evidence type="ECO:0000313" key="3">
    <source>
        <dbReference type="Proteomes" id="UP000750522"/>
    </source>
</evidence>
<protein>
    <submittedName>
        <fullName evidence="2">Uncharacterized protein</fullName>
    </submittedName>
</protein>
<feature type="compositionally biased region" description="Polar residues" evidence="1">
    <location>
        <begin position="97"/>
        <end position="107"/>
    </location>
</feature>